<comment type="caution">
    <text evidence="3">The sequence shown here is derived from an EMBL/GenBank/DDBJ whole genome shotgun (WGS) entry which is preliminary data.</text>
</comment>
<dbReference type="GO" id="GO:0016409">
    <property type="term" value="F:palmitoyltransferase activity"/>
    <property type="evidence" value="ECO:0007669"/>
    <property type="project" value="InterPro"/>
</dbReference>
<keyword evidence="2" id="KW-0472">Membrane</keyword>
<feature type="region of interest" description="Disordered" evidence="1">
    <location>
        <begin position="195"/>
        <end position="239"/>
    </location>
</feature>
<dbReference type="Proteomes" id="UP000698800">
    <property type="component" value="Unassembled WGS sequence"/>
</dbReference>
<feature type="transmembrane region" description="Helical" evidence="2">
    <location>
        <begin position="6"/>
        <end position="27"/>
    </location>
</feature>
<feature type="compositionally biased region" description="Basic and acidic residues" evidence="1">
    <location>
        <begin position="303"/>
        <end position="313"/>
    </location>
</feature>
<sequence>MGMNYVLLAVVSGIIGLVLTGFTGWHLSLILKNQTTIECLERVRYLSPLQKSSQNQQRYQQNYINRSYPSPNYDQQLRKIHTDTPAGVSLGEEGEDRPLQADSQPTLALASLHRNYNDLERERERDRYESYLEEKFMEKLPNAFDLGWRANLRHLFGPNPWLWCLPACNSTGDGWNWEPSTKWLEARDALLREQEEESRLQEERERRAGWGGPGISMERTSSWGGHSGTLVPETSASWPSREERAERHYLTTPVGVASLPVSGGRPPSKADQVLGRHSGQHADYLDDDQAHSDSGMSMRTLRSPRDTRRRGYDGDGDGNEFADAYEGSSHEDADVHADEQGVREDRILRRNGRGWIRSKAISTTGHTAENQKLLGREGVSGVEDEWRDWE</sequence>
<dbReference type="AlphaFoldDB" id="A0A9P8I5I6"/>
<evidence type="ECO:0000256" key="2">
    <source>
        <dbReference type="SAM" id="Phobius"/>
    </source>
</evidence>
<evidence type="ECO:0000313" key="4">
    <source>
        <dbReference type="Proteomes" id="UP000698800"/>
    </source>
</evidence>
<feature type="region of interest" description="Disordered" evidence="1">
    <location>
        <begin position="365"/>
        <end position="390"/>
    </location>
</feature>
<proteinExistence type="predicted"/>
<protein>
    <recommendedName>
        <fullName evidence="5">Palmitoyltransferase</fullName>
    </recommendedName>
</protein>
<organism evidence="3 4">
    <name type="scientific">Glutinoglossum americanum</name>
    <dbReference type="NCBI Taxonomy" id="1670608"/>
    <lineage>
        <taxon>Eukaryota</taxon>
        <taxon>Fungi</taxon>
        <taxon>Dikarya</taxon>
        <taxon>Ascomycota</taxon>
        <taxon>Pezizomycotina</taxon>
        <taxon>Geoglossomycetes</taxon>
        <taxon>Geoglossales</taxon>
        <taxon>Geoglossaceae</taxon>
        <taxon>Glutinoglossum</taxon>
    </lineage>
</organism>
<keyword evidence="4" id="KW-1185">Reference proteome</keyword>
<feature type="compositionally biased region" description="Basic and acidic residues" evidence="1">
    <location>
        <begin position="195"/>
        <end position="208"/>
    </location>
</feature>
<dbReference type="OrthoDB" id="302728at2759"/>
<keyword evidence="2" id="KW-0812">Transmembrane</keyword>
<dbReference type="InterPro" id="IPR039859">
    <property type="entry name" value="PFA4/ZDH16/20/ERF2-like"/>
</dbReference>
<evidence type="ECO:0000256" key="1">
    <source>
        <dbReference type="SAM" id="MobiDB-lite"/>
    </source>
</evidence>
<dbReference type="EMBL" id="JAGHQL010000177">
    <property type="protein sequence ID" value="KAH0536848.1"/>
    <property type="molecule type" value="Genomic_DNA"/>
</dbReference>
<gene>
    <name evidence="3" type="ORF">FGG08_006310</name>
</gene>
<dbReference type="PANTHER" id="PTHR12246">
    <property type="entry name" value="PALMITOYLTRANSFERASE ZDHHC16"/>
    <property type="match status" value="1"/>
</dbReference>
<evidence type="ECO:0008006" key="5">
    <source>
        <dbReference type="Google" id="ProtNLM"/>
    </source>
</evidence>
<accession>A0A9P8I5I6</accession>
<name>A0A9P8I5I6_9PEZI</name>
<keyword evidence="2" id="KW-1133">Transmembrane helix</keyword>
<evidence type="ECO:0000313" key="3">
    <source>
        <dbReference type="EMBL" id="KAH0536848.1"/>
    </source>
</evidence>
<feature type="region of interest" description="Disordered" evidence="1">
    <location>
        <begin position="256"/>
        <end position="321"/>
    </location>
</feature>
<reference evidence="3" key="1">
    <citation type="submission" date="2021-03" db="EMBL/GenBank/DDBJ databases">
        <title>Comparative genomics and phylogenomic investigation of the class Geoglossomycetes provide insights into ecological specialization and systematics.</title>
        <authorList>
            <person name="Melie T."/>
            <person name="Pirro S."/>
            <person name="Miller A.N."/>
            <person name="Quandt A."/>
        </authorList>
    </citation>
    <scope>NUCLEOTIDE SEQUENCE</scope>
    <source>
        <strain evidence="3">GBOQ0MN5Z8</strain>
    </source>
</reference>